<dbReference type="EMBL" id="CP059733">
    <property type="protein sequence ID" value="WDE06885.1"/>
    <property type="molecule type" value="Genomic_DNA"/>
</dbReference>
<name>A0AAF0CB30_9GAMM</name>
<gene>
    <name evidence="2" type="ORF">SG34_008290</name>
</gene>
<organism evidence="2 3">
    <name type="scientific">Thalassomonas viridans</name>
    <dbReference type="NCBI Taxonomy" id="137584"/>
    <lineage>
        <taxon>Bacteria</taxon>
        <taxon>Pseudomonadati</taxon>
        <taxon>Pseudomonadota</taxon>
        <taxon>Gammaproteobacteria</taxon>
        <taxon>Alteromonadales</taxon>
        <taxon>Colwelliaceae</taxon>
        <taxon>Thalassomonas</taxon>
    </lineage>
</organism>
<feature type="transmembrane region" description="Helical" evidence="1">
    <location>
        <begin position="41"/>
        <end position="62"/>
    </location>
</feature>
<dbReference type="AlphaFoldDB" id="A0AAF0CB30"/>
<protein>
    <submittedName>
        <fullName evidence="2">Uncharacterized protein</fullName>
    </submittedName>
</protein>
<evidence type="ECO:0000256" key="1">
    <source>
        <dbReference type="SAM" id="Phobius"/>
    </source>
</evidence>
<dbReference type="Proteomes" id="UP000032352">
    <property type="component" value="Chromosome"/>
</dbReference>
<evidence type="ECO:0000313" key="2">
    <source>
        <dbReference type="EMBL" id="WDE06885.1"/>
    </source>
</evidence>
<reference evidence="2 3" key="2">
    <citation type="journal article" date="2022" name="Mar. Drugs">
        <title>Bioassay-Guided Fractionation Leads to the Detection of Cholic Acid Generated by the Rare Thalassomonas sp.</title>
        <authorList>
            <person name="Pheiffer F."/>
            <person name="Schneider Y.K."/>
            <person name="Hansen E.H."/>
            <person name="Andersen J.H."/>
            <person name="Isaksson J."/>
            <person name="Busche T."/>
            <person name="R C."/>
            <person name="Kalinowski J."/>
            <person name="Zyl L.V."/>
            <person name="Trindade M."/>
        </authorList>
    </citation>
    <scope>NUCLEOTIDE SEQUENCE [LARGE SCALE GENOMIC DNA]</scope>
    <source>
        <strain evidence="2 3">XOM25</strain>
    </source>
</reference>
<sequence length="72" mass="8004">MNIFEMMRSGELHPVIFFLTIEMLAIAALCFLLARTKGRNRLLATLTGILPGVNILALIYYVGVPKLEGEKP</sequence>
<dbReference type="KEGG" id="tvd:SG34_008290"/>
<keyword evidence="3" id="KW-1185">Reference proteome</keyword>
<keyword evidence="1" id="KW-0812">Transmembrane</keyword>
<accession>A0AAF0CB30</accession>
<keyword evidence="1" id="KW-1133">Transmembrane helix</keyword>
<reference evidence="2 3" key="1">
    <citation type="journal article" date="2015" name="Genome Announc.">
        <title>Draft Genome Sequences of Marine Isolates of Thalassomonas viridans and Thalassomonas actiniarum.</title>
        <authorList>
            <person name="Olonade I."/>
            <person name="van Zyl L.J."/>
            <person name="Trindade M."/>
        </authorList>
    </citation>
    <scope>NUCLEOTIDE SEQUENCE [LARGE SCALE GENOMIC DNA]</scope>
    <source>
        <strain evidence="2 3">XOM25</strain>
    </source>
</reference>
<feature type="transmembrane region" description="Helical" evidence="1">
    <location>
        <begin position="12"/>
        <end position="34"/>
    </location>
</feature>
<keyword evidence="1" id="KW-0472">Membrane</keyword>
<evidence type="ECO:0000313" key="3">
    <source>
        <dbReference type="Proteomes" id="UP000032352"/>
    </source>
</evidence>
<dbReference type="RefSeq" id="WP_044839324.1">
    <property type="nucleotide sequence ID" value="NZ_CP059733.1"/>
</dbReference>
<proteinExistence type="predicted"/>